<dbReference type="SUPFAM" id="SSF52540">
    <property type="entry name" value="P-loop containing nucleoside triphosphate hydrolases"/>
    <property type="match status" value="1"/>
</dbReference>
<dbReference type="GO" id="GO:0032426">
    <property type="term" value="C:stereocilium tip"/>
    <property type="evidence" value="ECO:0007669"/>
    <property type="project" value="TreeGrafter"/>
</dbReference>
<evidence type="ECO:0000256" key="3">
    <source>
        <dbReference type="ARBA" id="ARBA00022490"/>
    </source>
</evidence>
<comment type="subcellular location">
    <subcellularLocation>
        <location evidence="2">Cell projection</location>
    </subcellularLocation>
    <subcellularLocation>
        <location evidence="1">Cytoplasm</location>
        <location evidence="1">Cytoskeleton</location>
    </subcellularLocation>
</comment>
<dbReference type="GO" id="GO:0000146">
    <property type="term" value="F:microfilament motor activity"/>
    <property type="evidence" value="ECO:0007669"/>
    <property type="project" value="TreeGrafter"/>
</dbReference>
<evidence type="ECO:0000256" key="5">
    <source>
        <dbReference type="ARBA" id="ARBA00022741"/>
    </source>
</evidence>
<evidence type="ECO:0000256" key="7">
    <source>
        <dbReference type="ARBA" id="ARBA00023123"/>
    </source>
</evidence>
<evidence type="ECO:0000256" key="8">
    <source>
        <dbReference type="ARBA" id="ARBA00023175"/>
    </source>
</evidence>
<keyword evidence="4" id="KW-0677">Repeat</keyword>
<dbReference type="PROSITE" id="PS51456">
    <property type="entry name" value="MYOSIN_MOTOR"/>
    <property type="match status" value="1"/>
</dbReference>
<dbReference type="GO" id="GO:0007605">
    <property type="term" value="P:sensory perception of sound"/>
    <property type="evidence" value="ECO:0007669"/>
    <property type="project" value="TreeGrafter"/>
</dbReference>
<dbReference type="STRING" id="10029.G3GUA2"/>
<evidence type="ECO:0000256" key="9">
    <source>
        <dbReference type="ARBA" id="ARBA00023212"/>
    </source>
</evidence>
<dbReference type="GO" id="GO:0004674">
    <property type="term" value="F:protein serine/threonine kinase activity"/>
    <property type="evidence" value="ECO:0007669"/>
    <property type="project" value="TreeGrafter"/>
</dbReference>
<reference evidence="14" key="1">
    <citation type="journal article" date="2011" name="Nat. Biotechnol.">
        <title>The genomic sequence of the Chinese hamster ovary (CHO)-K1 cell line.</title>
        <authorList>
            <person name="Xu X."/>
            <person name="Nagarajan H."/>
            <person name="Lewis N.E."/>
            <person name="Pan S."/>
            <person name="Cai Z."/>
            <person name="Liu X."/>
            <person name="Chen W."/>
            <person name="Xie M."/>
            <person name="Wang W."/>
            <person name="Hammond S."/>
            <person name="Andersen M.R."/>
            <person name="Neff N."/>
            <person name="Passarelli B."/>
            <person name="Koh W."/>
            <person name="Fan H.C."/>
            <person name="Wang J."/>
            <person name="Gui Y."/>
            <person name="Lee K.H."/>
            <person name="Betenbaugh M.J."/>
            <person name="Quake S.R."/>
            <person name="Famili I."/>
            <person name="Palsson B.O."/>
            <person name="Wang J."/>
        </authorList>
    </citation>
    <scope>NUCLEOTIDE SEQUENCE [LARGE SCALE GENOMIC DNA]</scope>
    <source>
        <strain evidence="14">CHO K1 cell line</strain>
    </source>
</reference>
<dbReference type="Proteomes" id="UP000001075">
    <property type="component" value="Unassembled WGS sequence"/>
</dbReference>
<evidence type="ECO:0000256" key="1">
    <source>
        <dbReference type="ARBA" id="ARBA00004245"/>
    </source>
</evidence>
<dbReference type="Pfam" id="PF00063">
    <property type="entry name" value="Myosin_head"/>
    <property type="match status" value="1"/>
</dbReference>
<dbReference type="eggNOG" id="KOG0587">
    <property type="taxonomic scope" value="Eukaryota"/>
</dbReference>
<comment type="similarity">
    <text evidence="11">Belongs to the TRAFAC class myosin-kinesin ATPase superfamily. Myosin family.</text>
</comment>
<evidence type="ECO:0000313" key="13">
    <source>
        <dbReference type="EMBL" id="EGV95659.1"/>
    </source>
</evidence>
<keyword evidence="11" id="KW-0009">Actin-binding</keyword>
<organism evidence="13 14">
    <name type="scientific">Cricetulus griseus</name>
    <name type="common">Chinese hamster</name>
    <name type="synonym">Cricetulus barabensis griseus</name>
    <dbReference type="NCBI Taxonomy" id="10029"/>
    <lineage>
        <taxon>Eukaryota</taxon>
        <taxon>Metazoa</taxon>
        <taxon>Chordata</taxon>
        <taxon>Craniata</taxon>
        <taxon>Vertebrata</taxon>
        <taxon>Euteleostomi</taxon>
        <taxon>Mammalia</taxon>
        <taxon>Eutheria</taxon>
        <taxon>Euarchontoglires</taxon>
        <taxon>Glires</taxon>
        <taxon>Rodentia</taxon>
        <taxon>Myomorpha</taxon>
        <taxon>Muroidea</taxon>
        <taxon>Cricetidae</taxon>
        <taxon>Cricetinae</taxon>
        <taxon>Cricetulus</taxon>
    </lineage>
</organism>
<keyword evidence="5" id="KW-0547">Nucleotide-binding</keyword>
<comment type="caution">
    <text evidence="11">Lacks conserved residue(s) required for the propagation of feature annotation.</text>
</comment>
<dbReference type="Gene3D" id="1.20.5.4820">
    <property type="match status" value="1"/>
</dbReference>
<feature type="domain" description="Myosin motor" evidence="12">
    <location>
        <begin position="1"/>
        <end position="113"/>
    </location>
</feature>
<evidence type="ECO:0000256" key="4">
    <source>
        <dbReference type="ARBA" id="ARBA00022737"/>
    </source>
</evidence>
<dbReference type="GO" id="GO:0016459">
    <property type="term" value="C:myosin complex"/>
    <property type="evidence" value="ECO:0007669"/>
    <property type="project" value="UniProtKB-KW"/>
</dbReference>
<dbReference type="GO" id="GO:0003779">
    <property type="term" value="F:actin binding"/>
    <property type="evidence" value="ECO:0007669"/>
    <property type="project" value="UniProtKB-KW"/>
</dbReference>
<dbReference type="InterPro" id="IPR036961">
    <property type="entry name" value="Kinesin_motor_dom_sf"/>
</dbReference>
<dbReference type="eggNOG" id="KOG4229">
    <property type="taxonomic scope" value="Eukaryota"/>
</dbReference>
<dbReference type="InterPro" id="IPR052409">
    <property type="entry name" value="Myosin-III_kinase_activity"/>
</dbReference>
<dbReference type="GO" id="GO:0001917">
    <property type="term" value="C:photoreceptor inner segment"/>
    <property type="evidence" value="ECO:0007669"/>
    <property type="project" value="TreeGrafter"/>
</dbReference>
<evidence type="ECO:0000313" key="14">
    <source>
        <dbReference type="Proteomes" id="UP000001075"/>
    </source>
</evidence>
<dbReference type="PANTHER" id="PTHR46256">
    <property type="entry name" value="AGAP011099-PA"/>
    <property type="match status" value="1"/>
</dbReference>
<sequence length="198" mass="23000">MVVGQPHFVRCIKPNDDRKALQFSQDRVLAQLRSTGILETVSIRRQGYSHRILFEDFVKRYYYLAFRAHQTPPANKESCVAILEKSRLDHWVLGKTKVFLKYYHVEQLNLLLREVIGRVVMLQAYTKGWLGARRYKRARQKREKAAIAIQSVLWKLLFATILHQSAHYPLLGPVNNTDVIRSDDGSSVNSYDHFSDAL</sequence>
<keyword evidence="10" id="KW-0966">Cell projection</keyword>
<dbReference type="GO" id="GO:0032433">
    <property type="term" value="C:filopodium tip"/>
    <property type="evidence" value="ECO:0007669"/>
    <property type="project" value="TreeGrafter"/>
</dbReference>
<dbReference type="Gene3D" id="3.40.850.10">
    <property type="entry name" value="Kinesin motor domain"/>
    <property type="match status" value="1"/>
</dbReference>
<dbReference type="GO" id="GO:0030832">
    <property type="term" value="P:regulation of actin filament length"/>
    <property type="evidence" value="ECO:0007669"/>
    <property type="project" value="TreeGrafter"/>
</dbReference>
<accession>G3GUA2</accession>
<keyword evidence="3" id="KW-0963">Cytoplasm</keyword>
<protein>
    <submittedName>
        <fullName evidence="13">Myosin-IIIB</fullName>
    </submittedName>
</protein>
<evidence type="ECO:0000256" key="2">
    <source>
        <dbReference type="ARBA" id="ARBA00004316"/>
    </source>
</evidence>
<dbReference type="InParanoid" id="G3GUA2"/>
<dbReference type="FunFam" id="1.20.5.4820:FF:000005">
    <property type="entry name" value="Myosin IIIB"/>
    <property type="match status" value="1"/>
</dbReference>
<keyword evidence="8" id="KW-0505">Motor protein</keyword>
<proteinExistence type="inferred from homology"/>
<dbReference type="GO" id="GO:0005524">
    <property type="term" value="F:ATP binding"/>
    <property type="evidence" value="ECO:0007669"/>
    <property type="project" value="UniProtKB-KW"/>
</dbReference>
<evidence type="ECO:0000256" key="11">
    <source>
        <dbReference type="PROSITE-ProRule" id="PRU00782"/>
    </source>
</evidence>
<dbReference type="InterPro" id="IPR027417">
    <property type="entry name" value="P-loop_NTPase"/>
</dbReference>
<evidence type="ECO:0000256" key="10">
    <source>
        <dbReference type="ARBA" id="ARBA00023273"/>
    </source>
</evidence>
<dbReference type="PROSITE" id="PS50096">
    <property type="entry name" value="IQ"/>
    <property type="match status" value="1"/>
</dbReference>
<dbReference type="InterPro" id="IPR001609">
    <property type="entry name" value="Myosin_head_motor_dom-like"/>
</dbReference>
<gene>
    <name evidence="13" type="ORF">I79_001256</name>
</gene>
<dbReference type="GO" id="GO:0051491">
    <property type="term" value="P:positive regulation of filopodium assembly"/>
    <property type="evidence" value="ECO:0007669"/>
    <property type="project" value="TreeGrafter"/>
</dbReference>
<dbReference type="AlphaFoldDB" id="G3GUA2"/>
<name>G3GUA2_CRIGR</name>
<dbReference type="EMBL" id="JH000027">
    <property type="protein sequence ID" value="EGV95659.1"/>
    <property type="molecule type" value="Genomic_DNA"/>
</dbReference>
<evidence type="ECO:0000259" key="12">
    <source>
        <dbReference type="PROSITE" id="PS51456"/>
    </source>
</evidence>
<keyword evidence="9" id="KW-0206">Cytoskeleton</keyword>
<evidence type="ECO:0000256" key="6">
    <source>
        <dbReference type="ARBA" id="ARBA00022840"/>
    </source>
</evidence>
<keyword evidence="7 11" id="KW-0518">Myosin</keyword>
<dbReference type="PANTHER" id="PTHR46256:SF1">
    <property type="entry name" value="MYOSIN-IIIB"/>
    <property type="match status" value="1"/>
</dbReference>
<keyword evidence="6" id="KW-0067">ATP-binding</keyword>